<keyword evidence="1" id="KW-0732">Signal</keyword>
<name>A0ABN7VMK5_GIGMA</name>
<evidence type="ECO:0000313" key="2">
    <source>
        <dbReference type="EMBL" id="CAG8782414.1"/>
    </source>
</evidence>
<evidence type="ECO:0000256" key="1">
    <source>
        <dbReference type="SAM" id="SignalP"/>
    </source>
</evidence>
<protein>
    <submittedName>
        <fullName evidence="2">184_t:CDS:1</fullName>
    </submittedName>
</protein>
<dbReference type="EMBL" id="CAJVQB010017029">
    <property type="protein sequence ID" value="CAG8782414.1"/>
    <property type="molecule type" value="Genomic_DNA"/>
</dbReference>
<feature type="signal peptide" evidence="1">
    <location>
        <begin position="1"/>
        <end position="23"/>
    </location>
</feature>
<dbReference type="Proteomes" id="UP000789901">
    <property type="component" value="Unassembled WGS sequence"/>
</dbReference>
<accession>A0ABN7VMK5</accession>
<gene>
    <name evidence="2" type="ORF">GMARGA_LOCUS19924</name>
</gene>
<organism evidence="2 3">
    <name type="scientific">Gigaspora margarita</name>
    <dbReference type="NCBI Taxonomy" id="4874"/>
    <lineage>
        <taxon>Eukaryota</taxon>
        <taxon>Fungi</taxon>
        <taxon>Fungi incertae sedis</taxon>
        <taxon>Mucoromycota</taxon>
        <taxon>Glomeromycotina</taxon>
        <taxon>Glomeromycetes</taxon>
        <taxon>Diversisporales</taxon>
        <taxon>Gigasporaceae</taxon>
        <taxon>Gigaspora</taxon>
    </lineage>
</organism>
<evidence type="ECO:0000313" key="3">
    <source>
        <dbReference type="Proteomes" id="UP000789901"/>
    </source>
</evidence>
<keyword evidence="3" id="KW-1185">Reference proteome</keyword>
<comment type="caution">
    <text evidence="2">The sequence shown here is derived from an EMBL/GenBank/DDBJ whole genome shotgun (WGS) entry which is preliminary data.</text>
</comment>
<feature type="non-terminal residue" evidence="2">
    <location>
        <position position="1"/>
    </location>
</feature>
<reference evidence="2 3" key="1">
    <citation type="submission" date="2021-06" db="EMBL/GenBank/DDBJ databases">
        <authorList>
            <person name="Kallberg Y."/>
            <person name="Tangrot J."/>
            <person name="Rosling A."/>
        </authorList>
    </citation>
    <scope>NUCLEOTIDE SEQUENCE [LARGE SCALE GENOMIC DNA]</scope>
    <source>
        <strain evidence="2 3">120-4 pot B 10/14</strain>
    </source>
</reference>
<sequence length="97" mass="10833">ANHNIALLLQLLSNPSVLQQALSAITPNSQSIAAPTSSKFTQTTLALSNAIIGVVNTSFPRGFAQNPITKEEWKQWKKTKKSEEDWKDFLHLLHDTY</sequence>
<proteinExistence type="predicted"/>
<feature type="chain" id="PRO_5046497886" evidence="1">
    <location>
        <begin position="24"/>
        <end position="97"/>
    </location>
</feature>